<dbReference type="AlphaFoldDB" id="A0A1J0A4P4"/>
<dbReference type="EMBL" id="CP017267">
    <property type="protein sequence ID" value="APB30889.1"/>
    <property type="molecule type" value="Genomic_DNA"/>
</dbReference>
<keyword evidence="2" id="KW-1185">Reference proteome</keyword>
<dbReference type="RefSeq" id="WP_071456465.1">
    <property type="nucleotide sequence ID" value="NZ_CP017267.1"/>
</dbReference>
<evidence type="ECO:0000313" key="1">
    <source>
        <dbReference type="EMBL" id="APB30889.1"/>
    </source>
</evidence>
<dbReference type="KEGG" id="vte:BHY08_03010"/>
<dbReference type="Proteomes" id="UP000191200">
    <property type="component" value="Chromosome"/>
</dbReference>
<proteinExistence type="predicted"/>
<accession>A0A1J0A4P4</accession>
<protein>
    <submittedName>
        <fullName evidence="1">Uncharacterized protein</fullName>
    </submittedName>
</protein>
<dbReference type="OrthoDB" id="2846443at2"/>
<sequence length="666" mass="80468">MKRIKYYSPSDLSIGFHFERFRELIKEYKNLDYSNIISIVEIYNALKFIEMKIFVNEISIEEMKVASKVFKKKLNQFFKEVDKQDISDFFRLFFLWENIDFYEYRSEKIIFEDNVDKNNYQIYRKDFIECFEKYKLHEIINEKELQDIIEKYEISIEFFLRTNYFIDNYSSLIRKKYLESSKNIELLLTSYIDEGRIISIPSSVSNKELYQLCERYIESEHADLNYLRIVSNGIQGFKEFVINPKVKAKAKKRAEQIETKILADKEHVFEQSICIYTEESEYNNSNVIFKSLIDVEFIKIEKLKENLLQYMMYFNGFFTDNWVLNLCSFPNIESTTLMRLFSGAKTKKNYETSIYFHNKNTLQLLSFKIYQKKLQEIHNYRIEELVVYFFSNYCKERFMIDWLPLDFSNQFEKLHIQTKNLFTLEEQIRKQWKLYVEENKVDKELFELEFTPSFSSLKSKLRRKNIYVNSKNENINQVLFLLFSDQSGIIYINEYIKGNDFIELLNKNKIKRSDFHSYQIAAIDFLINNEIVSLDSQQRIYLTQQQSWKILILQNIYQYGVDNYYYLNHKVSSKKILKEKQKIIDQMIDDGLLNYEDTLFSRPEIDYLNYILNNSEFDNALGLRNKYLHGAVIEENEEEYYLALIIIVVYVIKINEELRIINDENL</sequence>
<gene>
    <name evidence="1" type="ORF">BHY08_03010</name>
</gene>
<organism evidence="1 2">
    <name type="scientific">Vagococcus teuberi</name>
    <dbReference type="NCBI Taxonomy" id="519472"/>
    <lineage>
        <taxon>Bacteria</taxon>
        <taxon>Bacillati</taxon>
        <taxon>Bacillota</taxon>
        <taxon>Bacilli</taxon>
        <taxon>Lactobacillales</taxon>
        <taxon>Enterococcaceae</taxon>
        <taxon>Vagococcus</taxon>
    </lineage>
</organism>
<evidence type="ECO:0000313" key="2">
    <source>
        <dbReference type="Proteomes" id="UP000191200"/>
    </source>
</evidence>
<name>A0A1J0A4P4_9ENTE</name>
<reference evidence="1 2" key="1">
    <citation type="submission" date="2016-09" db="EMBL/GenBank/DDBJ databases">
        <title>Vagococcus teuberi sp. nov., isolated from the Malian artisanal sour milk fene.</title>
        <authorList>
            <person name="Wullschleger S."/>
            <person name="Seifert C."/>
            <person name="Baumgartner S."/>
            <person name="Lacroix C."/>
            <person name="Bonfoh B."/>
            <person name="Stevens M.J."/>
            <person name="Meile L."/>
        </authorList>
    </citation>
    <scope>NUCLEOTIDE SEQUENCE [LARGE SCALE GENOMIC DNA]</scope>
    <source>
        <strain evidence="1 2">DSM 21459</strain>
    </source>
</reference>